<organism evidence="2">
    <name type="scientific">uncultured Pleomorphomonas sp</name>
    <dbReference type="NCBI Taxonomy" id="442121"/>
    <lineage>
        <taxon>Bacteria</taxon>
        <taxon>Pseudomonadati</taxon>
        <taxon>Pseudomonadota</taxon>
        <taxon>Alphaproteobacteria</taxon>
        <taxon>Hyphomicrobiales</taxon>
        <taxon>Pleomorphomonadaceae</taxon>
        <taxon>Pleomorphomonas</taxon>
        <taxon>environmental samples</taxon>
    </lineage>
</organism>
<dbReference type="Pfam" id="PF13730">
    <property type="entry name" value="HTH_36"/>
    <property type="match status" value="1"/>
</dbReference>
<dbReference type="EMBL" id="FMJD01000008">
    <property type="protein sequence ID" value="SCM77082.1"/>
    <property type="molecule type" value="Genomic_DNA"/>
</dbReference>
<gene>
    <name evidence="2" type="ORF">KL86PLE_40886</name>
</gene>
<dbReference type="AlphaFoldDB" id="A0A212LHQ0"/>
<feature type="region of interest" description="Disordered" evidence="1">
    <location>
        <begin position="137"/>
        <end position="178"/>
    </location>
</feature>
<dbReference type="Gene3D" id="1.10.10.10">
    <property type="entry name" value="Winged helix-like DNA-binding domain superfamily/Winged helix DNA-binding domain"/>
    <property type="match status" value="1"/>
</dbReference>
<dbReference type="InterPro" id="IPR036388">
    <property type="entry name" value="WH-like_DNA-bd_sf"/>
</dbReference>
<feature type="region of interest" description="Disordered" evidence="1">
    <location>
        <begin position="313"/>
        <end position="340"/>
    </location>
</feature>
<evidence type="ECO:0000313" key="2">
    <source>
        <dbReference type="EMBL" id="SCM77082.1"/>
    </source>
</evidence>
<reference evidence="2" key="1">
    <citation type="submission" date="2016-08" db="EMBL/GenBank/DDBJ databases">
        <authorList>
            <person name="Seilhamer J.J."/>
        </authorList>
    </citation>
    <scope>NUCLEOTIDE SEQUENCE</scope>
    <source>
        <strain evidence="2">86</strain>
    </source>
</reference>
<evidence type="ECO:0008006" key="3">
    <source>
        <dbReference type="Google" id="ProtNLM"/>
    </source>
</evidence>
<dbReference type="RefSeq" id="WP_288197061.1">
    <property type="nucleotide sequence ID" value="NZ_LT608334.1"/>
</dbReference>
<protein>
    <recommendedName>
        <fullName evidence="3">Helix-turn-helix domain-containing protein</fullName>
    </recommendedName>
</protein>
<accession>A0A212LHQ0</accession>
<sequence length="340" mass="36926">MGFRHIASVMAARIGSSREKLVLLSLADYASDEDGQCWPSVRSLSTKAELSERAIQQSLKKLADMELITVRRRSVEGMSLTNVYRLNLDAITALHASPSPGKDAALGRKGDAGRAEGSVRLAPEVVRTVREGGAYAAPEPVMEPVNSEPTSSRRSEVVGSAEPTRAPAPTSGLASKRSKNDYPTDFLAFWAGYPTDPNMSKRESFKAWKRITAEERSQAIAALPAFRAHCQEDPTYRPVHACRFLSQRRAEGFLDASRTAGRAPSFGDSETFGETTVPWGRNGYGQPRNHAQAKPSAQDRIIAAFAKRAAMHAVRRAGSDDPSPFDEGETIDLVANPRDG</sequence>
<evidence type="ECO:0000256" key="1">
    <source>
        <dbReference type="SAM" id="MobiDB-lite"/>
    </source>
</evidence>
<proteinExistence type="predicted"/>
<name>A0A212LHQ0_9HYPH</name>